<evidence type="ECO:0000313" key="3">
    <source>
        <dbReference type="Proteomes" id="UP000078343"/>
    </source>
</evidence>
<feature type="region of interest" description="Disordered" evidence="1">
    <location>
        <begin position="1"/>
        <end position="34"/>
    </location>
</feature>
<dbReference type="GeneID" id="30013924"/>
<evidence type="ECO:0000256" key="1">
    <source>
        <dbReference type="SAM" id="MobiDB-lite"/>
    </source>
</evidence>
<dbReference type="AlphaFoldDB" id="A0A178Z994"/>
<evidence type="ECO:0000313" key="2">
    <source>
        <dbReference type="EMBL" id="OAP55605.1"/>
    </source>
</evidence>
<dbReference type="Proteomes" id="UP000078343">
    <property type="component" value="Unassembled WGS sequence"/>
</dbReference>
<accession>A0A178Z994</accession>
<comment type="caution">
    <text evidence="2">The sequence shown here is derived from an EMBL/GenBank/DDBJ whole genome shotgun (WGS) entry which is preliminary data.</text>
</comment>
<name>A0A178Z994_9EURO</name>
<gene>
    <name evidence="2" type="ORF">AYL99_09756</name>
</gene>
<keyword evidence="3" id="KW-1185">Reference proteome</keyword>
<sequence>MSSGGASSSEAAAATPAPFLYESPPRPPPAPLTYENLQSLSRQTFSPHPRLPPASALSDLHSGSSFDPPYLNARRHILKSAQIVLLRGQPPPNVQAQLNAIWESGQSERRASKIRRIAEKLADKLRVRYTQDKSSHDAWIAPFTWALRKLDSGHRLLTVSGEKLTGLSGPRTQFLEGSPPSPTLSMSNMVPPVSSTSHPSSSPTYITLPPRPTLLLGFRVEDVLKGLVERGLPQVATELYLDLLNEDKEICFAPTRDGRIELRYPFLAVEAQRETTGKPLTTTHYENMLSGSYIIHHQIMITMALESGCFVPGEDGQSPLFFSIAIQGCAMELWVHYFQDSEYRMNRIQDGEGMDFGDILVKLDCIISWYKDKFSTSVMDAVAKKINDEVEGAVRQTRDAGLEV</sequence>
<organism evidence="2 3">
    <name type="scientific">Fonsecaea erecta</name>
    <dbReference type="NCBI Taxonomy" id="1367422"/>
    <lineage>
        <taxon>Eukaryota</taxon>
        <taxon>Fungi</taxon>
        <taxon>Dikarya</taxon>
        <taxon>Ascomycota</taxon>
        <taxon>Pezizomycotina</taxon>
        <taxon>Eurotiomycetes</taxon>
        <taxon>Chaetothyriomycetidae</taxon>
        <taxon>Chaetothyriales</taxon>
        <taxon>Herpotrichiellaceae</taxon>
        <taxon>Fonsecaea</taxon>
    </lineage>
</organism>
<dbReference type="EMBL" id="LVYI01000010">
    <property type="protein sequence ID" value="OAP55605.1"/>
    <property type="molecule type" value="Genomic_DNA"/>
</dbReference>
<proteinExistence type="predicted"/>
<protein>
    <submittedName>
        <fullName evidence="2">Uncharacterized protein</fullName>
    </submittedName>
</protein>
<reference evidence="2 3" key="1">
    <citation type="submission" date="2016-04" db="EMBL/GenBank/DDBJ databases">
        <title>Draft genome of Fonsecaea erecta CBS 125763.</title>
        <authorList>
            <person name="Weiss V.A."/>
            <person name="Vicente V.A."/>
            <person name="Raittz R.T."/>
            <person name="Moreno L.F."/>
            <person name="De Souza E.M."/>
            <person name="Pedrosa F.O."/>
            <person name="Steffens M.B."/>
            <person name="Faoro H."/>
            <person name="Tadra-Sfeir M.Z."/>
            <person name="Najafzadeh M.J."/>
            <person name="Felipe M.S."/>
            <person name="Teixeira M."/>
            <person name="Sun J."/>
            <person name="Xi L."/>
            <person name="Gomes R."/>
            <person name="De Azevedo C.M."/>
            <person name="Salgado C.G."/>
            <person name="Da Silva M.B."/>
            <person name="Nascimento M.F."/>
            <person name="Queiroz-Telles F."/>
            <person name="Attili D.S."/>
            <person name="Gorbushina A."/>
        </authorList>
    </citation>
    <scope>NUCLEOTIDE SEQUENCE [LARGE SCALE GENOMIC DNA]</scope>
    <source>
        <strain evidence="2 3">CBS 125763</strain>
    </source>
</reference>
<dbReference type="RefSeq" id="XP_018688972.1">
    <property type="nucleotide sequence ID" value="XM_018841263.1"/>
</dbReference>
<dbReference type="OrthoDB" id="5372703at2759"/>
<feature type="compositionally biased region" description="Low complexity" evidence="1">
    <location>
        <begin position="1"/>
        <end position="14"/>
    </location>
</feature>